<evidence type="ECO:0000259" key="2">
    <source>
        <dbReference type="Pfam" id="PF05876"/>
    </source>
</evidence>
<proteinExistence type="predicted"/>
<dbReference type="GO" id="GO:0016887">
    <property type="term" value="F:ATP hydrolysis activity"/>
    <property type="evidence" value="ECO:0007669"/>
    <property type="project" value="InterPro"/>
</dbReference>
<evidence type="ECO:0000313" key="4">
    <source>
        <dbReference type="EMBL" id="ASY44993.1"/>
    </source>
</evidence>
<evidence type="ECO:0000259" key="3">
    <source>
        <dbReference type="Pfam" id="PF20454"/>
    </source>
</evidence>
<feature type="compositionally biased region" description="Gly residues" evidence="1">
    <location>
        <begin position="189"/>
        <end position="198"/>
    </location>
</feature>
<evidence type="ECO:0000256" key="1">
    <source>
        <dbReference type="SAM" id="MobiDB-lite"/>
    </source>
</evidence>
<dbReference type="Pfam" id="PF05876">
    <property type="entry name" value="GpA_ATPase"/>
    <property type="match status" value="1"/>
</dbReference>
<dbReference type="Pfam" id="PF20454">
    <property type="entry name" value="GpA_nuclease"/>
    <property type="match status" value="1"/>
</dbReference>
<evidence type="ECO:0008006" key="6">
    <source>
        <dbReference type="Google" id="ProtNLM"/>
    </source>
</evidence>
<dbReference type="PANTHER" id="PTHR34413:SF2">
    <property type="entry name" value="PROPHAGE TAIL FIBER ASSEMBLY PROTEIN HOMOLOG TFAE-RELATED"/>
    <property type="match status" value="1"/>
</dbReference>
<dbReference type="InterPro" id="IPR046454">
    <property type="entry name" value="GpA_endonuclease"/>
</dbReference>
<dbReference type="InterPro" id="IPR046453">
    <property type="entry name" value="GpA_ATPase"/>
</dbReference>
<sequence length="728" mass="80893">MTGATIPPPRWRLPPPTTGGDILRRQAHNVRPKLKTSVSHWAVVHRGYDPTTLPWQPEIMDCLSDAEVAEVGMIKPSQCGGTEIGLAWMGWIIDTDPSDSLVCQPDQAMAGIFSKTRLNPLIDETPAVKQKLMPSPDANAIHLKLFRGMSLASVWPVPAQFTQRPVRYGWLDDYDQYDEDIGSSKDKGGQGSGIGLLEGRGTSHEGREKKFISSSPAREDGGGVEAFVAEGTDERIHPVCPSCGERWEIDILRDLQFDRTGNADDAEHTAHVVCGTGNGCVLTPQDRRAVLDSLIDLPNRGFVAANPTASKRRRTFRVDGLMALTSWPRLARIWRAAQIAWETRQDESDLRTFINTKAGKNYRSQASGEKPIAVDVLKKRRRAGWKLGKVPRGPMVVNIIIDVQHDRFEGGAVGYGKDGERWLIDRFAIDVLDDGLTQVSPFIHHEHWKVLLPLFDRKYPLAEQGPDGKPVGYAPILSVTIDTGGSDQKGDQATAGAKWFWNAARALGIHSSRITLVKGGSNPKGKLMPPGEFADQKAKGGARRGSARLWIPNVHKIKNIIDAKLRRDLPGPGYIHLPENLDDDHVDELTAEELKKGKWVKLRPRNETLDILVYGEAAILKPPFAQSRTDMRWVPKTFRVQWPTPDMRSPSSNKVATARLAKDNDSYIETAATRQREVGLDDRLTLQSIDFAASDAVENSEVKKLSSTQTTNRQAHARRRNPYTSRRR</sequence>
<organism evidence="4 5">
    <name type="scientific">Sphingobium xenophagum</name>
    <dbReference type="NCBI Taxonomy" id="121428"/>
    <lineage>
        <taxon>Bacteria</taxon>
        <taxon>Pseudomonadati</taxon>
        <taxon>Pseudomonadota</taxon>
        <taxon>Alphaproteobacteria</taxon>
        <taxon>Sphingomonadales</taxon>
        <taxon>Sphingomonadaceae</taxon>
        <taxon>Sphingobium</taxon>
    </lineage>
</organism>
<dbReference type="KEGG" id="shyd:CJD35_11485"/>
<reference evidence="4 5" key="1">
    <citation type="submission" date="2017-08" db="EMBL/GenBank/DDBJ databases">
        <title>Whole Genome Sequence of Sphingobium hydrophobicum C1: Insights into Adaption to the Electronic-waste Contaminated Sediment.</title>
        <authorList>
            <person name="Song D."/>
            <person name="Chen X."/>
            <person name="Xu M."/>
        </authorList>
    </citation>
    <scope>NUCLEOTIDE SEQUENCE [LARGE SCALE GENOMIC DNA]</scope>
    <source>
        <strain evidence="4 5">C1</strain>
    </source>
</reference>
<dbReference type="EMBL" id="CP022745">
    <property type="protein sequence ID" value="ASY44993.1"/>
    <property type="molecule type" value="Genomic_DNA"/>
</dbReference>
<dbReference type="AlphaFoldDB" id="A0A249MUF3"/>
<dbReference type="RefSeq" id="WP_095687059.1">
    <property type="nucleotide sequence ID" value="NZ_CP022745.1"/>
</dbReference>
<name>A0A249MUF3_SPHXE</name>
<feature type="compositionally biased region" description="Basic and acidic residues" evidence="1">
    <location>
        <begin position="201"/>
        <end position="219"/>
    </location>
</feature>
<feature type="compositionally biased region" description="Basic residues" evidence="1">
    <location>
        <begin position="715"/>
        <end position="728"/>
    </location>
</feature>
<dbReference type="Proteomes" id="UP000217141">
    <property type="component" value="Chromosome I"/>
</dbReference>
<feature type="region of interest" description="Disordered" evidence="1">
    <location>
        <begin position="181"/>
        <end position="219"/>
    </location>
</feature>
<protein>
    <recommendedName>
        <fullName evidence="6">Terminase</fullName>
    </recommendedName>
</protein>
<dbReference type="GO" id="GO:0004519">
    <property type="term" value="F:endonuclease activity"/>
    <property type="evidence" value="ECO:0007669"/>
    <property type="project" value="InterPro"/>
</dbReference>
<feature type="compositionally biased region" description="Polar residues" evidence="1">
    <location>
        <begin position="705"/>
        <end position="714"/>
    </location>
</feature>
<dbReference type="PANTHER" id="PTHR34413">
    <property type="entry name" value="PROPHAGE TAIL FIBER ASSEMBLY PROTEIN HOMOLOG TFAE-RELATED-RELATED"/>
    <property type="match status" value="1"/>
</dbReference>
<dbReference type="InterPro" id="IPR051220">
    <property type="entry name" value="TFA_Chaperone"/>
</dbReference>
<evidence type="ECO:0000313" key="5">
    <source>
        <dbReference type="Proteomes" id="UP000217141"/>
    </source>
</evidence>
<feature type="region of interest" description="Disordered" evidence="1">
    <location>
        <begin position="1"/>
        <end position="20"/>
    </location>
</feature>
<feature type="region of interest" description="Disordered" evidence="1">
    <location>
        <begin position="697"/>
        <end position="728"/>
    </location>
</feature>
<feature type="domain" description="Terminase large subunit GpA endonuclease" evidence="3">
    <location>
        <begin position="316"/>
        <end position="619"/>
    </location>
</feature>
<gene>
    <name evidence="4" type="ORF">CJD35_11485</name>
</gene>
<accession>A0A249MUF3</accession>
<feature type="compositionally biased region" description="Pro residues" evidence="1">
    <location>
        <begin position="1"/>
        <end position="17"/>
    </location>
</feature>
<feature type="domain" description="Phage terminase large subunit GpA ATPase" evidence="2">
    <location>
        <begin position="48"/>
        <end position="290"/>
    </location>
</feature>